<protein>
    <recommendedName>
        <fullName evidence="5">Secreted protein</fullName>
    </recommendedName>
</protein>
<reference evidence="3" key="1">
    <citation type="submission" date="2022-10" db="EMBL/GenBank/DDBJ databases">
        <title>Puccinia triticina Genome sequencing and assembly.</title>
        <authorList>
            <person name="Li C."/>
        </authorList>
    </citation>
    <scope>NUCLEOTIDE SEQUENCE</scope>
    <source>
        <strain evidence="3">Pt15</strain>
    </source>
</reference>
<dbReference type="GeneID" id="77809185"/>
<keyword evidence="4" id="KW-1185">Reference proteome</keyword>
<evidence type="ECO:0000256" key="1">
    <source>
        <dbReference type="SAM" id="MobiDB-lite"/>
    </source>
</evidence>
<dbReference type="EMBL" id="CP110424">
    <property type="protein sequence ID" value="WAQ83593.1"/>
    <property type="molecule type" value="Genomic_DNA"/>
</dbReference>
<name>A0ABY7CGY8_9BASI</name>
<feature type="signal peptide" evidence="2">
    <location>
        <begin position="1"/>
        <end position="19"/>
    </location>
</feature>
<proteinExistence type="predicted"/>
<evidence type="ECO:0000256" key="2">
    <source>
        <dbReference type="SAM" id="SignalP"/>
    </source>
</evidence>
<keyword evidence="2" id="KW-0732">Signal</keyword>
<evidence type="ECO:0008006" key="5">
    <source>
        <dbReference type="Google" id="ProtNLM"/>
    </source>
</evidence>
<feature type="chain" id="PRO_5047312759" description="Secreted protein" evidence="2">
    <location>
        <begin position="20"/>
        <end position="242"/>
    </location>
</feature>
<dbReference type="Proteomes" id="UP001164743">
    <property type="component" value="Chromosome 4A"/>
</dbReference>
<feature type="compositionally biased region" description="Polar residues" evidence="1">
    <location>
        <begin position="49"/>
        <end position="65"/>
    </location>
</feature>
<organism evidence="3 4">
    <name type="scientific">Puccinia triticina</name>
    <dbReference type="NCBI Taxonomy" id="208348"/>
    <lineage>
        <taxon>Eukaryota</taxon>
        <taxon>Fungi</taxon>
        <taxon>Dikarya</taxon>
        <taxon>Basidiomycota</taxon>
        <taxon>Pucciniomycotina</taxon>
        <taxon>Pucciniomycetes</taxon>
        <taxon>Pucciniales</taxon>
        <taxon>Pucciniaceae</taxon>
        <taxon>Puccinia</taxon>
    </lineage>
</organism>
<feature type="compositionally biased region" description="Basic and acidic residues" evidence="1">
    <location>
        <begin position="66"/>
        <end position="80"/>
    </location>
</feature>
<feature type="region of interest" description="Disordered" evidence="1">
    <location>
        <begin position="49"/>
        <end position="88"/>
    </location>
</feature>
<evidence type="ECO:0000313" key="3">
    <source>
        <dbReference type="EMBL" id="WAQ83593.1"/>
    </source>
</evidence>
<accession>A0ABY7CGY8</accession>
<gene>
    <name evidence="3" type="ORF">PtA15_4A41</name>
</gene>
<sequence>MNQFTLILSFVLLIAVAKATIHTTCYNHFLKKDGCIYSSAANNTRCQLPAKNNPSPAGQLSTASENTKRSEPHRLDRRYDSQQPVFPIGGGKGNCGEYKSSEVLGVCLWSGAEQDNPTVETAGWLNSLKTSNCGKRIYIHRTGRPDTVQYAKVVDGCSFDTKVLDLGCSQIGLSVKLFNKFNPTDKEKKDQFLYGGFTWDFDNLKGKSPQQVKKSIASTLYIHDMADPVNFKDIHNVRKVSM</sequence>
<dbReference type="RefSeq" id="XP_053019148.1">
    <property type="nucleotide sequence ID" value="XM_053168301.1"/>
</dbReference>
<evidence type="ECO:0000313" key="4">
    <source>
        <dbReference type="Proteomes" id="UP001164743"/>
    </source>
</evidence>